<evidence type="ECO:0000256" key="2">
    <source>
        <dbReference type="ARBA" id="ARBA00023015"/>
    </source>
</evidence>
<dbReference type="RefSeq" id="WP_089764454.1">
    <property type="nucleotide sequence ID" value="NZ_BKAT01000007.1"/>
</dbReference>
<dbReference type="EMBL" id="FNRL01000026">
    <property type="protein sequence ID" value="SEA98229.1"/>
    <property type="molecule type" value="Genomic_DNA"/>
</dbReference>
<accession>A0A1H4FLJ8</accession>
<reference evidence="7" key="1">
    <citation type="submission" date="2016-10" db="EMBL/GenBank/DDBJ databases">
        <authorList>
            <person name="Varghese N."/>
            <person name="Submissions S."/>
        </authorList>
    </citation>
    <scope>NUCLEOTIDE SEQUENCE [LARGE SCALE GENOMIC DNA]</scope>
    <source>
        <strain evidence="7">DSM 23920</strain>
    </source>
</reference>
<dbReference type="OrthoDB" id="659361at2"/>
<dbReference type="InterPro" id="IPR000792">
    <property type="entry name" value="Tscrpt_reg_LuxR_C"/>
</dbReference>
<dbReference type="InterPro" id="IPR014327">
    <property type="entry name" value="RNA_pol_sigma70_bacteroid"/>
</dbReference>
<evidence type="ECO:0000256" key="3">
    <source>
        <dbReference type="ARBA" id="ARBA00023082"/>
    </source>
</evidence>
<dbReference type="PANTHER" id="PTHR43133:SF46">
    <property type="entry name" value="RNA POLYMERASE SIGMA-70 FACTOR ECF SUBFAMILY"/>
    <property type="match status" value="1"/>
</dbReference>
<evidence type="ECO:0000313" key="6">
    <source>
        <dbReference type="EMBL" id="SEA98229.1"/>
    </source>
</evidence>
<dbReference type="InterPro" id="IPR007627">
    <property type="entry name" value="RNA_pol_sigma70_r2"/>
</dbReference>
<dbReference type="NCBIfam" id="TIGR02985">
    <property type="entry name" value="Sig70_bacteroi1"/>
    <property type="match status" value="1"/>
</dbReference>
<dbReference type="SUPFAM" id="SSF88659">
    <property type="entry name" value="Sigma3 and sigma4 domains of RNA polymerase sigma factors"/>
    <property type="match status" value="1"/>
</dbReference>
<dbReference type="SMART" id="SM00421">
    <property type="entry name" value="HTH_LUXR"/>
    <property type="match status" value="1"/>
</dbReference>
<dbReference type="GO" id="GO:0016987">
    <property type="term" value="F:sigma factor activity"/>
    <property type="evidence" value="ECO:0007669"/>
    <property type="project" value="UniProtKB-KW"/>
</dbReference>
<dbReference type="AlphaFoldDB" id="A0A1H4FLJ8"/>
<feature type="domain" description="HTH luxR-type" evidence="5">
    <location>
        <begin position="147"/>
        <end position="174"/>
    </location>
</feature>
<proteinExistence type="inferred from homology"/>
<comment type="similarity">
    <text evidence="1">Belongs to the sigma-70 factor family. ECF subfamily.</text>
</comment>
<dbReference type="InterPro" id="IPR013324">
    <property type="entry name" value="RNA_pol_sigma_r3/r4-like"/>
</dbReference>
<dbReference type="PROSITE" id="PS00622">
    <property type="entry name" value="HTH_LUXR_1"/>
    <property type="match status" value="1"/>
</dbReference>
<gene>
    <name evidence="6" type="ORF">SAMN05660909_04523</name>
</gene>
<dbReference type="SUPFAM" id="SSF88946">
    <property type="entry name" value="Sigma2 domain of RNA polymerase sigma factors"/>
    <property type="match status" value="1"/>
</dbReference>
<keyword evidence="7" id="KW-1185">Reference proteome</keyword>
<dbReference type="Proteomes" id="UP000199656">
    <property type="component" value="Unassembled WGS sequence"/>
</dbReference>
<dbReference type="STRING" id="408074.SAMN05660909_04523"/>
<protein>
    <submittedName>
        <fullName evidence="6">RNA polymerase sigma-70 factor, ECF subfamily</fullName>
    </submittedName>
</protein>
<dbReference type="GO" id="GO:0006352">
    <property type="term" value="P:DNA-templated transcription initiation"/>
    <property type="evidence" value="ECO:0007669"/>
    <property type="project" value="InterPro"/>
</dbReference>
<dbReference type="Gene3D" id="1.10.10.10">
    <property type="entry name" value="Winged helix-like DNA-binding domain superfamily/Winged helix DNA-binding domain"/>
    <property type="match status" value="1"/>
</dbReference>
<dbReference type="InterPro" id="IPR039425">
    <property type="entry name" value="RNA_pol_sigma-70-like"/>
</dbReference>
<dbReference type="InterPro" id="IPR013249">
    <property type="entry name" value="RNA_pol_sigma70_r4_t2"/>
</dbReference>
<dbReference type="Pfam" id="PF08281">
    <property type="entry name" value="Sigma70_r4_2"/>
    <property type="match status" value="1"/>
</dbReference>
<name>A0A1H4FLJ8_9BACT</name>
<sequence length="204" mass="23987">MIRDEVREWQLHISRDDDEQAFAKLFRHFYERLLNFCLRYVPAREAAEEIVSDVFVKLWNKRSELENIANLQVYLFVAVKNHSLNYLEQYSHLRIVPLAGSDTADLQNSVDLERDLEWKEIRFKLDKIVATLPAQCRRIFQLIKEDGFKYKEVAEILNISPRTVETQLFRAMRKLNAELGAISARKKMLPPFIILMGLTALFQG</sequence>
<dbReference type="GO" id="GO:0003677">
    <property type="term" value="F:DNA binding"/>
    <property type="evidence" value="ECO:0007669"/>
    <property type="project" value="InterPro"/>
</dbReference>
<evidence type="ECO:0000256" key="1">
    <source>
        <dbReference type="ARBA" id="ARBA00010641"/>
    </source>
</evidence>
<dbReference type="InterPro" id="IPR036388">
    <property type="entry name" value="WH-like_DNA-bd_sf"/>
</dbReference>
<dbReference type="Gene3D" id="1.10.1740.10">
    <property type="match status" value="1"/>
</dbReference>
<dbReference type="InterPro" id="IPR014284">
    <property type="entry name" value="RNA_pol_sigma-70_dom"/>
</dbReference>
<keyword evidence="2" id="KW-0805">Transcription regulation</keyword>
<keyword evidence="4" id="KW-0804">Transcription</keyword>
<evidence type="ECO:0000313" key="7">
    <source>
        <dbReference type="Proteomes" id="UP000199656"/>
    </source>
</evidence>
<evidence type="ECO:0000259" key="5">
    <source>
        <dbReference type="PROSITE" id="PS00622"/>
    </source>
</evidence>
<dbReference type="InterPro" id="IPR013325">
    <property type="entry name" value="RNA_pol_sigma_r2"/>
</dbReference>
<evidence type="ECO:0000256" key="4">
    <source>
        <dbReference type="ARBA" id="ARBA00023163"/>
    </source>
</evidence>
<dbReference type="NCBIfam" id="TIGR02937">
    <property type="entry name" value="sigma70-ECF"/>
    <property type="match status" value="1"/>
</dbReference>
<keyword evidence="3" id="KW-0731">Sigma factor</keyword>
<dbReference type="PANTHER" id="PTHR43133">
    <property type="entry name" value="RNA POLYMERASE ECF-TYPE SIGMA FACTO"/>
    <property type="match status" value="1"/>
</dbReference>
<organism evidence="6 7">
    <name type="scientific">Chitinophaga terrae</name>
    <name type="common">ex Kim and Jung 2007</name>
    <dbReference type="NCBI Taxonomy" id="408074"/>
    <lineage>
        <taxon>Bacteria</taxon>
        <taxon>Pseudomonadati</taxon>
        <taxon>Bacteroidota</taxon>
        <taxon>Chitinophagia</taxon>
        <taxon>Chitinophagales</taxon>
        <taxon>Chitinophagaceae</taxon>
        <taxon>Chitinophaga</taxon>
    </lineage>
</organism>
<dbReference type="Pfam" id="PF04542">
    <property type="entry name" value="Sigma70_r2"/>
    <property type="match status" value="1"/>
</dbReference>